<dbReference type="AlphaFoldDB" id="A0A0V1FBZ5"/>
<evidence type="ECO:0000313" key="1">
    <source>
        <dbReference type="EMBL" id="KRY83604.1"/>
    </source>
</evidence>
<accession>A0A0V1FBZ5</accession>
<evidence type="ECO:0000313" key="2">
    <source>
        <dbReference type="Proteomes" id="UP000054995"/>
    </source>
</evidence>
<reference evidence="1 2" key="1">
    <citation type="submission" date="2015-01" db="EMBL/GenBank/DDBJ databases">
        <title>Evolution of Trichinella species and genotypes.</title>
        <authorList>
            <person name="Korhonen P.K."/>
            <person name="Edoardo P."/>
            <person name="Giuseppe L.R."/>
            <person name="Gasser R.B."/>
        </authorList>
    </citation>
    <scope>NUCLEOTIDE SEQUENCE [LARGE SCALE GENOMIC DNA]</scope>
    <source>
        <strain evidence="1">ISS470</strain>
    </source>
</reference>
<keyword evidence="2" id="KW-1185">Reference proteome</keyword>
<sequence length="72" mass="8510">MFSWHNGTLTGNPKNTFGALLDGNIQNISAYTKHSYVENEYSLLRKRMCIRLLFYYVKCPKILEMSLTDWWS</sequence>
<dbReference type="Proteomes" id="UP000054995">
    <property type="component" value="Unassembled WGS sequence"/>
</dbReference>
<proteinExistence type="predicted"/>
<gene>
    <name evidence="1" type="ORF">T4D_5701</name>
</gene>
<protein>
    <submittedName>
        <fullName evidence="1">Uncharacterized protein</fullName>
    </submittedName>
</protein>
<name>A0A0V1FBZ5_TRIPS</name>
<dbReference type="EMBL" id="JYDT01000136">
    <property type="protein sequence ID" value="KRY83604.1"/>
    <property type="molecule type" value="Genomic_DNA"/>
</dbReference>
<comment type="caution">
    <text evidence="1">The sequence shown here is derived from an EMBL/GenBank/DDBJ whole genome shotgun (WGS) entry which is preliminary data.</text>
</comment>
<organism evidence="1 2">
    <name type="scientific">Trichinella pseudospiralis</name>
    <name type="common">Parasitic roundworm</name>
    <dbReference type="NCBI Taxonomy" id="6337"/>
    <lineage>
        <taxon>Eukaryota</taxon>
        <taxon>Metazoa</taxon>
        <taxon>Ecdysozoa</taxon>
        <taxon>Nematoda</taxon>
        <taxon>Enoplea</taxon>
        <taxon>Dorylaimia</taxon>
        <taxon>Trichinellida</taxon>
        <taxon>Trichinellidae</taxon>
        <taxon>Trichinella</taxon>
    </lineage>
</organism>